<protein>
    <recommendedName>
        <fullName evidence="2">2EXR domain-containing protein</fullName>
    </recommendedName>
</protein>
<dbReference type="InterPro" id="IPR038883">
    <property type="entry name" value="AN11006-like"/>
</dbReference>
<sequence length="232" mass="25824">MSPRKQQTHKKPSPLLSLPAELRNHIWQLLLVAPCPIKLALEDDAGRITARIQNYHEASPSPSLLAVNKQIHNEATAYLHSDDTFTFAHDPRALWAFTKGIKKSARLVRHIDIAAPIALRQAAPVFAALQALTGLVTLEMSYNPRVAQSPRVMADNLLQWARASVRHQGKRVEEVIGGLRFYHVGYLSRPGGRQKVPSLGSKEEDPSDLRAAEEYTRDVKVQLVRLVRAGGK</sequence>
<evidence type="ECO:0000313" key="4">
    <source>
        <dbReference type="Proteomes" id="UP000756132"/>
    </source>
</evidence>
<dbReference type="GeneID" id="71993185"/>
<dbReference type="AlphaFoldDB" id="A0A9Q8PJ09"/>
<dbReference type="Pfam" id="PF20150">
    <property type="entry name" value="2EXR"/>
    <property type="match status" value="1"/>
</dbReference>
<feature type="compositionally biased region" description="Basic and acidic residues" evidence="1">
    <location>
        <begin position="201"/>
        <end position="213"/>
    </location>
</feature>
<name>A0A9Q8PJ09_PASFU</name>
<organism evidence="3 4">
    <name type="scientific">Passalora fulva</name>
    <name type="common">Tomato leaf mold</name>
    <name type="synonym">Cladosporium fulvum</name>
    <dbReference type="NCBI Taxonomy" id="5499"/>
    <lineage>
        <taxon>Eukaryota</taxon>
        <taxon>Fungi</taxon>
        <taxon>Dikarya</taxon>
        <taxon>Ascomycota</taxon>
        <taxon>Pezizomycotina</taxon>
        <taxon>Dothideomycetes</taxon>
        <taxon>Dothideomycetidae</taxon>
        <taxon>Mycosphaerellales</taxon>
        <taxon>Mycosphaerellaceae</taxon>
        <taxon>Fulvia</taxon>
    </lineage>
</organism>
<dbReference type="KEGG" id="ffu:CLAFUR5_13307"/>
<gene>
    <name evidence="3" type="ORF">CLAFUR5_13307</name>
</gene>
<keyword evidence="4" id="KW-1185">Reference proteome</keyword>
<feature type="region of interest" description="Disordered" evidence="1">
    <location>
        <begin position="193"/>
        <end position="213"/>
    </location>
</feature>
<dbReference type="InterPro" id="IPR045518">
    <property type="entry name" value="2EXR"/>
</dbReference>
<dbReference type="PANTHER" id="PTHR42085">
    <property type="entry name" value="F-BOX DOMAIN-CONTAINING PROTEIN"/>
    <property type="match status" value="1"/>
</dbReference>
<dbReference type="Proteomes" id="UP000756132">
    <property type="component" value="Chromosome 11"/>
</dbReference>
<dbReference type="OMA" id="IHNEATA"/>
<dbReference type="EMBL" id="CP090173">
    <property type="protein sequence ID" value="UJO23358.1"/>
    <property type="molecule type" value="Genomic_DNA"/>
</dbReference>
<evidence type="ECO:0000256" key="1">
    <source>
        <dbReference type="SAM" id="MobiDB-lite"/>
    </source>
</evidence>
<dbReference type="PANTHER" id="PTHR42085:SF2">
    <property type="entry name" value="F-BOX DOMAIN-CONTAINING PROTEIN"/>
    <property type="match status" value="1"/>
</dbReference>
<reference evidence="3" key="1">
    <citation type="submission" date="2021-12" db="EMBL/GenBank/DDBJ databases">
        <authorList>
            <person name="Zaccaron A."/>
            <person name="Stergiopoulos I."/>
        </authorList>
    </citation>
    <scope>NUCLEOTIDE SEQUENCE</scope>
    <source>
        <strain evidence="3">Race5_Kim</strain>
    </source>
</reference>
<evidence type="ECO:0000259" key="2">
    <source>
        <dbReference type="Pfam" id="PF20150"/>
    </source>
</evidence>
<proteinExistence type="predicted"/>
<feature type="domain" description="2EXR" evidence="2">
    <location>
        <begin position="17"/>
        <end position="88"/>
    </location>
</feature>
<dbReference type="RefSeq" id="XP_047767724.1">
    <property type="nucleotide sequence ID" value="XM_047912455.1"/>
</dbReference>
<reference evidence="3" key="2">
    <citation type="journal article" date="2022" name="Microb. Genom.">
        <title>A chromosome-scale genome assembly of the tomato pathogen Cladosporium fulvum reveals a compartmentalized genome architecture and the presence of a dispensable chromosome.</title>
        <authorList>
            <person name="Zaccaron A.Z."/>
            <person name="Chen L.H."/>
            <person name="Samaras A."/>
            <person name="Stergiopoulos I."/>
        </authorList>
    </citation>
    <scope>NUCLEOTIDE SEQUENCE</scope>
    <source>
        <strain evidence="3">Race5_Kim</strain>
    </source>
</reference>
<accession>A0A9Q8PJ09</accession>
<dbReference type="OrthoDB" id="62952at2759"/>
<evidence type="ECO:0000313" key="3">
    <source>
        <dbReference type="EMBL" id="UJO23358.1"/>
    </source>
</evidence>